<dbReference type="InterPro" id="IPR018305">
    <property type="entry name" value="Ribosomal_m50"/>
</dbReference>
<gene>
    <name evidence="8" type="ORF">LTR24_004715</name>
</gene>
<name>A0ABR0KBF8_9EURO</name>
<keyword evidence="5" id="KW-0687">Ribonucleoprotein</keyword>
<accession>A0ABR0KBF8</accession>
<evidence type="ECO:0000256" key="2">
    <source>
        <dbReference type="ARBA" id="ARBA00008860"/>
    </source>
</evidence>
<comment type="similarity">
    <text evidence="2">Belongs to the mitochondrion-specific ribosomal protein mL50 family.</text>
</comment>
<evidence type="ECO:0000256" key="3">
    <source>
        <dbReference type="ARBA" id="ARBA00022980"/>
    </source>
</evidence>
<evidence type="ECO:0000313" key="9">
    <source>
        <dbReference type="Proteomes" id="UP001345013"/>
    </source>
</evidence>
<dbReference type="Pfam" id="PF10501">
    <property type="entry name" value="Ribosomal_L50"/>
    <property type="match status" value="1"/>
</dbReference>
<feature type="coiled-coil region" evidence="7">
    <location>
        <begin position="84"/>
        <end position="118"/>
    </location>
</feature>
<evidence type="ECO:0000256" key="4">
    <source>
        <dbReference type="ARBA" id="ARBA00023128"/>
    </source>
</evidence>
<protein>
    <recommendedName>
        <fullName evidence="6">Large ribosomal subunit protein mL50</fullName>
    </recommendedName>
</protein>
<dbReference type="EMBL" id="JAVRRG010000050">
    <property type="protein sequence ID" value="KAK5092920.1"/>
    <property type="molecule type" value="Genomic_DNA"/>
</dbReference>
<keyword evidence="7" id="KW-0175">Coiled coil</keyword>
<keyword evidence="4" id="KW-0496">Mitochondrion</keyword>
<evidence type="ECO:0000313" key="8">
    <source>
        <dbReference type="EMBL" id="KAK5092920.1"/>
    </source>
</evidence>
<organism evidence="8 9">
    <name type="scientific">Lithohypha guttulata</name>
    <dbReference type="NCBI Taxonomy" id="1690604"/>
    <lineage>
        <taxon>Eukaryota</taxon>
        <taxon>Fungi</taxon>
        <taxon>Dikarya</taxon>
        <taxon>Ascomycota</taxon>
        <taxon>Pezizomycotina</taxon>
        <taxon>Eurotiomycetes</taxon>
        <taxon>Chaetothyriomycetidae</taxon>
        <taxon>Chaetothyriales</taxon>
        <taxon>Trichomeriaceae</taxon>
        <taxon>Lithohypha</taxon>
    </lineage>
</organism>
<keyword evidence="9" id="KW-1185">Reference proteome</keyword>
<proteinExistence type="inferred from homology"/>
<evidence type="ECO:0000256" key="7">
    <source>
        <dbReference type="SAM" id="Coils"/>
    </source>
</evidence>
<evidence type="ECO:0000256" key="5">
    <source>
        <dbReference type="ARBA" id="ARBA00023274"/>
    </source>
</evidence>
<reference evidence="8 9" key="1">
    <citation type="submission" date="2023-08" db="EMBL/GenBank/DDBJ databases">
        <title>Black Yeasts Isolated from many extreme environments.</title>
        <authorList>
            <person name="Coleine C."/>
            <person name="Stajich J.E."/>
            <person name="Selbmann L."/>
        </authorList>
    </citation>
    <scope>NUCLEOTIDE SEQUENCE [LARGE SCALE GENOMIC DNA]</scope>
    <source>
        <strain evidence="8 9">CCFEE 5885</strain>
    </source>
</reference>
<comment type="caution">
    <text evidence="8">The sequence shown here is derived from an EMBL/GenBank/DDBJ whole genome shotgun (WGS) entry which is preliminary data.</text>
</comment>
<dbReference type="Proteomes" id="UP001345013">
    <property type="component" value="Unassembled WGS sequence"/>
</dbReference>
<keyword evidence="3" id="KW-0689">Ribosomal protein</keyword>
<evidence type="ECO:0000256" key="6">
    <source>
        <dbReference type="ARBA" id="ARBA00035183"/>
    </source>
</evidence>
<sequence length="330" mass="37171">MSTRHASRSIVDALPLSRSLNYICRQCRRSLKPAQVLPQQRRHASNRPEDLPLAERVRRKLWKGKPPGPENVDDLYGKGFMDTIKEERQKTAAKKRELAEIDRELEEAEQEAAAEEPEFTANAMSIEPNDPAADAYAGYERARTWDGLEAVGHKGDWREMTAKRQDEYTPWLDTSKPAARSYEELASLMQEAAAQAYDSQSISHLLDKFDLNSKLDMSKPVSFAILKRFTELTQYRIPDPLVTALAAPGAHGITLAGLLRAVEENLAPKPANLAERLRGDEVLATQSNLLILDRRETPVDKEKEVGRWKIIEAELRARGLPVLGKAEVQR</sequence>
<comment type="subcellular location">
    <subcellularLocation>
        <location evidence="1">Mitochondrion</location>
    </subcellularLocation>
</comment>
<evidence type="ECO:0000256" key="1">
    <source>
        <dbReference type="ARBA" id="ARBA00004173"/>
    </source>
</evidence>